<dbReference type="SMART" id="SM00648">
    <property type="entry name" value="SWAP"/>
    <property type="match status" value="1"/>
</dbReference>
<evidence type="ECO:0000256" key="1">
    <source>
        <dbReference type="PROSITE-ProRule" id="PRU00176"/>
    </source>
</evidence>
<keyword evidence="8" id="KW-1185">Reference proteome</keyword>
<feature type="region of interest" description="Disordered" evidence="3">
    <location>
        <begin position="855"/>
        <end position="1002"/>
    </location>
</feature>
<dbReference type="CDD" id="cd21370">
    <property type="entry name" value="cwf21_SR140"/>
    <property type="match status" value="1"/>
</dbReference>
<evidence type="ECO:0000313" key="7">
    <source>
        <dbReference type="EMBL" id="CAG7733273.1"/>
    </source>
</evidence>
<dbReference type="Pfam" id="PF08312">
    <property type="entry name" value="cwf21"/>
    <property type="match status" value="1"/>
</dbReference>
<feature type="region of interest" description="Disordered" evidence="3">
    <location>
        <begin position="297"/>
        <end position="316"/>
    </location>
</feature>
<proteinExistence type="predicted"/>
<dbReference type="OrthoDB" id="377209at2759"/>
<evidence type="ECO:0008006" key="9">
    <source>
        <dbReference type="Google" id="ProtNLM"/>
    </source>
</evidence>
<evidence type="ECO:0000259" key="4">
    <source>
        <dbReference type="PROSITE" id="PS50102"/>
    </source>
</evidence>
<feature type="compositionally biased region" description="Basic and acidic residues" evidence="3">
    <location>
        <begin position="806"/>
        <end position="816"/>
    </location>
</feature>
<feature type="region of interest" description="Disordered" evidence="3">
    <location>
        <begin position="719"/>
        <end position="816"/>
    </location>
</feature>
<dbReference type="InterPro" id="IPR000061">
    <property type="entry name" value="Surp"/>
</dbReference>
<dbReference type="InterPro" id="IPR000504">
    <property type="entry name" value="RRM_dom"/>
</dbReference>
<gene>
    <name evidence="7" type="ORF">AFUS01_LOCUS21727</name>
</gene>
<sequence length="1002" mass="114492">MQIPSIMKGFLFPNANKKIVSKKDLEDQRKKAEEQAAAQAFEEYVAVFQDSAASKSSSKVWIKAGTYEAGKRHDDSKEKGKLYKPTSRFEKDEKPDPVSLSEDLRPERLGKKKEKEKKKSNLEIFKEELKIIQEEREERHRLKTMLGLQEVIKLPPKPGDDLRASLSLELDDVRMGSIDDGDPNTTNIYLGNLPTKISEQQLMEIFGKYGPLASVKVMWPRTDEEKQRNRLSGFVAFMSRRDGERALKHLAGKEILGSEIKLGWGKAVPIPAYPIFIPPAMVELTMPPPLSGLPFNAQPDKRDRHRIPPVGTPYPTDSKGKEEFDRILYNSTVKVVVPTDRTLVSLIHRMVEFVTREGPMFEAMIMNREINNPQYRFLFENQSPAHVYYRWKLFSILQGDSTQRWRTDEFRMFKHGSIWRPPTLNPFTQGMPDELIPEEEREIRKGTLSNAQRERLERMLRNITPERHRVAEVMIFSIEHAESADEICQCIKESLSNPKTPLTKKIARLHVISDVLHNCSTKGMNAFGYRKGFKQHLPSIFQEIHFAYQTACAEEIGSMAESFKQRVMGCFRAWEDWGIYPNEFLIRLQNIFLGLLTANSREEEEKIFEGLEVDNDEEILLKRRKSPPRAQMPPKSALNLVRALQSIEPGSEELDGVPIDDLDGMPMDPNAAMTTQGDMGGFSESQIENKFKGGFVPTKWETVDPEDVKAQAVTTTSKWDLFEENSSENYNKDDPGGYGGRGSNTDSPSQNSIRKGLLVDYDEGDDEDIDGAPMADDSSDYSNSGNYYGSSSVGQSRKATVGLEDESSHERRSKLREIENKVLAYQDELESGRKGIKHGYTVSEMVKIYREKLLRKSEKDRNDRSDSTSTDGHSSSYTDKEYSSKSSSRRSGGTYNSKRNRSPSPASFDDMRDKEYDRSRDRDSDRQVRDQDRSRLSPGSADKASKKHRSPPPGESRTPRRSHYSRSRSRSRSPVGSGRRTSRRSRSRSRSPSRRHRHKHKR</sequence>
<dbReference type="SMART" id="SM01115">
    <property type="entry name" value="cwf21"/>
    <property type="match status" value="1"/>
</dbReference>
<comment type="caution">
    <text evidence="7">The sequence shown here is derived from an EMBL/GenBank/DDBJ whole genome shotgun (WGS) entry which is preliminary data.</text>
</comment>
<feature type="compositionally biased region" description="Low complexity" evidence="3">
    <location>
        <begin position="867"/>
        <end position="877"/>
    </location>
</feature>
<dbReference type="SMART" id="SM00360">
    <property type="entry name" value="RRM"/>
    <property type="match status" value="1"/>
</dbReference>
<dbReference type="PROSITE" id="PS50102">
    <property type="entry name" value="RRM"/>
    <property type="match status" value="1"/>
</dbReference>
<evidence type="ECO:0000256" key="2">
    <source>
        <dbReference type="SAM" id="Coils"/>
    </source>
</evidence>
<dbReference type="Pfam" id="PF00076">
    <property type="entry name" value="RRM_1"/>
    <property type="match status" value="1"/>
</dbReference>
<evidence type="ECO:0000313" key="8">
    <source>
        <dbReference type="Proteomes" id="UP000708208"/>
    </source>
</evidence>
<dbReference type="AlphaFoldDB" id="A0A8J2KBQ8"/>
<dbReference type="PANTHER" id="PTHR23140:SF0">
    <property type="entry name" value="U2 SNRNP-ASSOCIATED SURP MOTIF-CONTAINING PROTEIN"/>
    <property type="match status" value="1"/>
</dbReference>
<feature type="compositionally biased region" description="Acidic residues" evidence="3">
    <location>
        <begin position="760"/>
        <end position="770"/>
    </location>
</feature>
<feature type="domain" description="CID" evidence="6">
    <location>
        <begin position="448"/>
        <end position="596"/>
    </location>
</feature>
<dbReference type="GO" id="GO:0006396">
    <property type="term" value="P:RNA processing"/>
    <property type="evidence" value="ECO:0007669"/>
    <property type="project" value="InterPro"/>
</dbReference>
<dbReference type="InterPro" id="IPR013170">
    <property type="entry name" value="mRNA_splic_Cwf21_dom"/>
</dbReference>
<evidence type="ECO:0000259" key="5">
    <source>
        <dbReference type="PROSITE" id="PS50128"/>
    </source>
</evidence>
<dbReference type="SMART" id="SM00582">
    <property type="entry name" value="RPR"/>
    <property type="match status" value="1"/>
</dbReference>
<dbReference type="FunFam" id="3.30.70.330:FF:000177">
    <property type="entry name" value="U2 snRNP-associated SURP motif-containing protein-like isoform X2"/>
    <property type="match status" value="1"/>
</dbReference>
<evidence type="ECO:0000259" key="6">
    <source>
        <dbReference type="PROSITE" id="PS51391"/>
    </source>
</evidence>
<dbReference type="CDD" id="cd12223">
    <property type="entry name" value="RRM_SR140"/>
    <property type="match status" value="1"/>
</dbReference>
<dbReference type="Proteomes" id="UP000708208">
    <property type="component" value="Unassembled WGS sequence"/>
</dbReference>
<dbReference type="InterPro" id="IPR047488">
    <property type="entry name" value="SR140_cwf21"/>
</dbReference>
<name>A0A8J2KBQ8_9HEXA</name>
<dbReference type="PANTHER" id="PTHR23140">
    <property type="entry name" value="RNA PROCESSING PROTEIN LD23810P"/>
    <property type="match status" value="1"/>
</dbReference>
<feature type="compositionally biased region" description="Basic and acidic residues" evidence="3">
    <location>
        <begin position="909"/>
        <end position="935"/>
    </location>
</feature>
<feature type="region of interest" description="Disordered" evidence="3">
    <location>
        <begin position="66"/>
        <end position="117"/>
    </location>
</feature>
<feature type="compositionally biased region" description="Low complexity" evidence="3">
    <location>
        <begin position="884"/>
        <end position="894"/>
    </location>
</feature>
<protein>
    <recommendedName>
        <fullName evidence="9">U2 snRNP-associated SURP motif-containing protein</fullName>
    </recommendedName>
</protein>
<accession>A0A8J2KBQ8</accession>
<dbReference type="GO" id="GO:0003723">
    <property type="term" value="F:RNA binding"/>
    <property type="evidence" value="ECO:0007669"/>
    <property type="project" value="UniProtKB-UniRule"/>
</dbReference>
<keyword evidence="1" id="KW-0694">RNA-binding</keyword>
<reference evidence="7" key="1">
    <citation type="submission" date="2021-06" db="EMBL/GenBank/DDBJ databases">
        <authorList>
            <person name="Hodson N. C."/>
            <person name="Mongue J. A."/>
            <person name="Jaron S. K."/>
        </authorList>
    </citation>
    <scope>NUCLEOTIDE SEQUENCE</scope>
</reference>
<organism evidence="7 8">
    <name type="scientific">Allacma fusca</name>
    <dbReference type="NCBI Taxonomy" id="39272"/>
    <lineage>
        <taxon>Eukaryota</taxon>
        <taxon>Metazoa</taxon>
        <taxon>Ecdysozoa</taxon>
        <taxon>Arthropoda</taxon>
        <taxon>Hexapoda</taxon>
        <taxon>Collembola</taxon>
        <taxon>Symphypleona</taxon>
        <taxon>Sminthuridae</taxon>
        <taxon>Allacma</taxon>
    </lineage>
</organism>
<feature type="domain" description="SURP motif" evidence="5">
    <location>
        <begin position="346"/>
        <end position="389"/>
    </location>
</feature>
<dbReference type="Pfam" id="PF01805">
    <property type="entry name" value="Surp"/>
    <property type="match status" value="1"/>
</dbReference>
<dbReference type="InterPro" id="IPR051485">
    <property type="entry name" value="SR-CTD_assoc_factor"/>
</dbReference>
<feature type="coiled-coil region" evidence="2">
    <location>
        <begin position="15"/>
        <end position="42"/>
    </location>
</feature>
<dbReference type="InterPro" id="IPR035009">
    <property type="entry name" value="SR140_RRM"/>
</dbReference>
<dbReference type="PROSITE" id="PS50128">
    <property type="entry name" value="SURP"/>
    <property type="match status" value="1"/>
</dbReference>
<dbReference type="PROSITE" id="PS51391">
    <property type="entry name" value="CID"/>
    <property type="match status" value="1"/>
</dbReference>
<dbReference type="Pfam" id="PF04818">
    <property type="entry name" value="CID"/>
    <property type="match status" value="1"/>
</dbReference>
<evidence type="ECO:0000256" key="3">
    <source>
        <dbReference type="SAM" id="MobiDB-lite"/>
    </source>
</evidence>
<feature type="domain" description="RRM" evidence="4">
    <location>
        <begin position="186"/>
        <end position="267"/>
    </location>
</feature>
<keyword evidence="2" id="KW-0175">Coiled coil</keyword>
<dbReference type="EMBL" id="CAJVCH010246001">
    <property type="protein sequence ID" value="CAG7733273.1"/>
    <property type="molecule type" value="Genomic_DNA"/>
</dbReference>
<feature type="compositionally biased region" description="Low complexity" evidence="3">
    <location>
        <begin position="780"/>
        <end position="792"/>
    </location>
</feature>
<feature type="compositionally biased region" description="Basic residues" evidence="3">
    <location>
        <begin position="980"/>
        <end position="1002"/>
    </location>
</feature>
<feature type="compositionally biased region" description="Basic and acidic residues" evidence="3">
    <location>
        <begin position="69"/>
        <end position="109"/>
    </location>
</feature>
<feature type="compositionally biased region" description="Polar residues" evidence="3">
    <location>
        <begin position="743"/>
        <end position="753"/>
    </location>
</feature>
<dbReference type="InterPro" id="IPR006569">
    <property type="entry name" value="CID_dom"/>
</dbReference>
<feature type="compositionally biased region" description="Basic residues" evidence="3">
    <location>
        <begin position="959"/>
        <end position="971"/>
    </location>
</feature>
<feature type="compositionally biased region" description="Basic and acidic residues" evidence="3">
    <location>
        <begin position="855"/>
        <end position="866"/>
    </location>
</feature>
<dbReference type="GO" id="GO:0005634">
    <property type="term" value="C:nucleus"/>
    <property type="evidence" value="ECO:0007669"/>
    <property type="project" value="TreeGrafter"/>
</dbReference>